<gene>
    <name evidence="2" type="ORF">D1Z90_18585</name>
</gene>
<dbReference type="Proteomes" id="UP000283255">
    <property type="component" value="Unassembled WGS sequence"/>
</dbReference>
<comment type="caution">
    <text evidence="2">The sequence shown here is derived from an EMBL/GenBank/DDBJ whole genome shotgun (WGS) entry which is preliminary data.</text>
</comment>
<protein>
    <recommendedName>
        <fullName evidence="4">Pili assembly chaperone</fullName>
    </recommendedName>
</protein>
<evidence type="ECO:0000313" key="2">
    <source>
        <dbReference type="EMBL" id="RJG38981.1"/>
    </source>
</evidence>
<dbReference type="EMBL" id="QZCH01000037">
    <property type="protein sequence ID" value="RJG38981.1"/>
    <property type="molecule type" value="Genomic_DNA"/>
</dbReference>
<dbReference type="InterPro" id="IPR022260">
    <property type="entry name" value="Integr_conj_element_PilL"/>
</dbReference>
<dbReference type="RefSeq" id="WP_119912301.1">
    <property type="nucleotide sequence ID" value="NZ_QZCH01000037.1"/>
</dbReference>
<evidence type="ECO:0008006" key="4">
    <source>
        <dbReference type="Google" id="ProtNLM"/>
    </source>
</evidence>
<proteinExistence type="predicted"/>
<feature type="signal peptide" evidence="1">
    <location>
        <begin position="1"/>
        <end position="19"/>
    </location>
</feature>
<reference evidence="2 3" key="2">
    <citation type="submission" date="2019-01" db="EMBL/GenBank/DDBJ databases">
        <title>Motilimonas pumilus sp. nov., isolated from the gut of sea cucumber (Apostichopus japonicus).</title>
        <authorList>
            <person name="Wang F.-Q."/>
            <person name="Ren L.-H."/>
            <person name="Lin Y.-W."/>
            <person name="Sun G.-H."/>
            <person name="Du Z.-J."/>
            <person name="Zhao J.-X."/>
            <person name="Liu X.-J."/>
            <person name="Liu L.-J."/>
        </authorList>
    </citation>
    <scope>NUCLEOTIDE SEQUENCE [LARGE SCALE GENOMIC DNA]</scope>
    <source>
        <strain evidence="2 3">PLHSC7-2</strain>
    </source>
</reference>
<evidence type="ECO:0000313" key="3">
    <source>
        <dbReference type="Proteomes" id="UP000283255"/>
    </source>
</evidence>
<dbReference type="AlphaFoldDB" id="A0A418YA57"/>
<name>A0A418YA57_9GAMM</name>
<evidence type="ECO:0000256" key="1">
    <source>
        <dbReference type="SAM" id="SignalP"/>
    </source>
</evidence>
<sequence>MNKINLLALACLLSGPSVAADVKVNRYALVNDDVSYAQKYPLETVIDIKIPSRINSVKGAIEYVLLRSGYTLLPAHLSHPDFTVTLKKPLPQVHRRMKMVSIKNAIKSLAGEPYVLIVDPVTRQVTFNSQFKHGGRQ</sequence>
<reference evidence="2 3" key="1">
    <citation type="submission" date="2018-09" db="EMBL/GenBank/DDBJ databases">
        <authorList>
            <person name="Wang F."/>
        </authorList>
    </citation>
    <scope>NUCLEOTIDE SEQUENCE [LARGE SCALE GENOMIC DNA]</scope>
    <source>
        <strain evidence="2 3">PLHSC7-2</strain>
    </source>
</reference>
<accession>A0A418YA57</accession>
<feature type="chain" id="PRO_5019388900" description="Pili assembly chaperone" evidence="1">
    <location>
        <begin position="20"/>
        <end position="137"/>
    </location>
</feature>
<organism evidence="2 3">
    <name type="scientific">Motilimonas pumila</name>
    <dbReference type="NCBI Taxonomy" id="2303987"/>
    <lineage>
        <taxon>Bacteria</taxon>
        <taxon>Pseudomonadati</taxon>
        <taxon>Pseudomonadota</taxon>
        <taxon>Gammaproteobacteria</taxon>
        <taxon>Alteromonadales</taxon>
        <taxon>Alteromonadales genera incertae sedis</taxon>
        <taxon>Motilimonas</taxon>
    </lineage>
</organism>
<keyword evidence="3" id="KW-1185">Reference proteome</keyword>
<dbReference type="NCBIfam" id="TIGR03748">
    <property type="entry name" value="conj_PilL"/>
    <property type="match status" value="1"/>
</dbReference>
<keyword evidence="1" id="KW-0732">Signal</keyword>
<dbReference type="OrthoDB" id="8527469at2"/>